<gene>
    <name evidence="1" type="ORF">KHA94_09120</name>
</gene>
<sequence>MSKKWMVYDTASGEICFHGTKEKAQKDYDDASKDLESGELLGEHEVYMFRVEKVQTITNYPED</sequence>
<dbReference type="RefSeq" id="WP_213101818.1">
    <property type="nucleotide sequence ID" value="NZ_JAGYPM010000002.1"/>
</dbReference>
<evidence type="ECO:0000313" key="2">
    <source>
        <dbReference type="Proteomes" id="UP000681027"/>
    </source>
</evidence>
<name>A0ABS5NRB1_9BACI</name>
<accession>A0ABS5NRB1</accession>
<evidence type="ECO:0008006" key="3">
    <source>
        <dbReference type="Google" id="ProtNLM"/>
    </source>
</evidence>
<dbReference type="Proteomes" id="UP000681027">
    <property type="component" value="Unassembled WGS sequence"/>
</dbReference>
<dbReference type="EMBL" id="JAGYPM010000002">
    <property type="protein sequence ID" value="MBS4190361.1"/>
    <property type="molecule type" value="Genomic_DNA"/>
</dbReference>
<organism evidence="1 2">
    <name type="scientific">Cytobacillus citreus</name>
    <dbReference type="NCBI Taxonomy" id="2833586"/>
    <lineage>
        <taxon>Bacteria</taxon>
        <taxon>Bacillati</taxon>
        <taxon>Bacillota</taxon>
        <taxon>Bacilli</taxon>
        <taxon>Bacillales</taxon>
        <taxon>Bacillaceae</taxon>
        <taxon>Cytobacillus</taxon>
    </lineage>
</organism>
<keyword evidence="2" id="KW-1185">Reference proteome</keyword>
<comment type="caution">
    <text evidence="1">The sequence shown here is derived from an EMBL/GenBank/DDBJ whole genome shotgun (WGS) entry which is preliminary data.</text>
</comment>
<reference evidence="1 2" key="1">
    <citation type="submission" date="2021-05" db="EMBL/GenBank/DDBJ databases">
        <title>Novel Bacillus species.</title>
        <authorList>
            <person name="Liu G."/>
        </authorList>
    </citation>
    <scope>NUCLEOTIDE SEQUENCE [LARGE SCALE GENOMIC DNA]</scope>
    <source>
        <strain evidence="1 2">FJAT-49705</strain>
    </source>
</reference>
<proteinExistence type="predicted"/>
<evidence type="ECO:0000313" key="1">
    <source>
        <dbReference type="EMBL" id="MBS4190361.1"/>
    </source>
</evidence>
<protein>
    <recommendedName>
        <fullName evidence="3">DUF2188 domain-containing protein</fullName>
    </recommendedName>
</protein>